<dbReference type="InterPro" id="IPR029061">
    <property type="entry name" value="THDP-binding"/>
</dbReference>
<dbReference type="GO" id="GO:0004739">
    <property type="term" value="F:pyruvate dehydrogenase (acetyl-transferring) activity"/>
    <property type="evidence" value="ECO:0007669"/>
    <property type="project" value="TreeGrafter"/>
</dbReference>
<feature type="domain" description="Dehydrogenase E1 component" evidence="4">
    <location>
        <begin position="2"/>
        <end position="300"/>
    </location>
</feature>
<sequence>MVRIRCVEEVLADLYRDEQEMRTPTHFSIGQEAVAVGVCAAAGPDDVAYCGHRSHGPYLAKGGDLRAMVAELYGKATGCAGGRGGSVHLTSPDTGFIGATAILAESISLAVGAGWAFALEGAPRVAITFFGDGAAEEGAFHEALNFAATQRAPVLFVCENNGYSISSPLRARQPYGTTIWERARGYGMASRQLDGNDVFAVHAAAREAVEWCRDGRGPYFLELRTYRWREHVGPNWDYDEGYRTKAELDSWMERCPIKVAAAGLSAAHPDIDEEVAGWRREFRQEVLDAVTAAKADPFPAVADLLQGAYES</sequence>
<dbReference type="InterPro" id="IPR050642">
    <property type="entry name" value="PDH_E1_Alpha_Subunit"/>
</dbReference>
<evidence type="ECO:0000256" key="2">
    <source>
        <dbReference type="ARBA" id="ARBA00023002"/>
    </source>
</evidence>
<comment type="caution">
    <text evidence="5">The sequence shown here is derived from an EMBL/GenBank/DDBJ whole genome shotgun (WGS) entry which is preliminary data.</text>
</comment>
<evidence type="ECO:0000256" key="1">
    <source>
        <dbReference type="ARBA" id="ARBA00001964"/>
    </source>
</evidence>
<accession>A0A5N6BBB6</accession>
<dbReference type="CDD" id="cd02000">
    <property type="entry name" value="TPP_E1_PDC_ADC_BCADC"/>
    <property type="match status" value="1"/>
</dbReference>
<evidence type="ECO:0000313" key="6">
    <source>
        <dbReference type="Proteomes" id="UP000313066"/>
    </source>
</evidence>
<keyword evidence="6" id="KW-1185">Reference proteome</keyword>
<dbReference type="PANTHER" id="PTHR11516:SF60">
    <property type="entry name" value="PYRUVATE DEHYDROGENASE E1 COMPONENT SUBUNIT ALPHA"/>
    <property type="match status" value="1"/>
</dbReference>
<evidence type="ECO:0000256" key="3">
    <source>
        <dbReference type="ARBA" id="ARBA00023052"/>
    </source>
</evidence>
<reference evidence="5 6" key="1">
    <citation type="submission" date="2019-10" db="EMBL/GenBank/DDBJ databases">
        <title>Nonomuraea sp. nov., isolated from Phyllanthus amarus.</title>
        <authorList>
            <person name="Klykleung N."/>
            <person name="Tanasupawat S."/>
        </authorList>
    </citation>
    <scope>NUCLEOTIDE SEQUENCE [LARGE SCALE GENOMIC DNA]</scope>
    <source>
        <strain evidence="5 6">CR1-09</strain>
    </source>
</reference>
<proteinExistence type="predicted"/>
<dbReference type="Pfam" id="PF00676">
    <property type="entry name" value="E1_dh"/>
    <property type="match status" value="1"/>
</dbReference>
<comment type="cofactor">
    <cofactor evidence="1">
        <name>thiamine diphosphate</name>
        <dbReference type="ChEBI" id="CHEBI:58937"/>
    </cofactor>
</comment>
<organism evidence="5 6">
    <name type="scientific">Microbispora catharanthi</name>
    <dbReference type="NCBI Taxonomy" id="1712871"/>
    <lineage>
        <taxon>Bacteria</taxon>
        <taxon>Bacillati</taxon>
        <taxon>Actinomycetota</taxon>
        <taxon>Actinomycetes</taxon>
        <taxon>Streptosporangiales</taxon>
        <taxon>Streptosporangiaceae</taxon>
        <taxon>Microbispora</taxon>
    </lineage>
</organism>
<dbReference type="GO" id="GO:0000287">
    <property type="term" value="F:magnesium ion binding"/>
    <property type="evidence" value="ECO:0007669"/>
    <property type="project" value="UniProtKB-ARBA"/>
</dbReference>
<dbReference type="SUPFAM" id="SSF52518">
    <property type="entry name" value="Thiamin diphosphate-binding fold (THDP-binding)"/>
    <property type="match status" value="1"/>
</dbReference>
<evidence type="ECO:0000259" key="4">
    <source>
        <dbReference type="Pfam" id="PF00676"/>
    </source>
</evidence>
<protein>
    <submittedName>
        <fullName evidence="5">Thiamine pyrophosphate-dependent dehydrogenase E1 component subunit alpha</fullName>
    </submittedName>
</protein>
<keyword evidence="3" id="KW-0786">Thiamine pyrophosphate</keyword>
<evidence type="ECO:0000313" key="5">
    <source>
        <dbReference type="EMBL" id="KAB8178361.1"/>
    </source>
</evidence>
<dbReference type="EMBL" id="VDMA02000028">
    <property type="protein sequence ID" value="KAB8178361.1"/>
    <property type="molecule type" value="Genomic_DNA"/>
</dbReference>
<name>A0A5N6BBB6_9ACTN</name>
<dbReference type="AlphaFoldDB" id="A0A5N6BBB6"/>
<gene>
    <name evidence="5" type="ORF">FH610_036680</name>
</gene>
<dbReference type="GO" id="GO:0006086">
    <property type="term" value="P:pyruvate decarboxylation to acetyl-CoA"/>
    <property type="evidence" value="ECO:0007669"/>
    <property type="project" value="TreeGrafter"/>
</dbReference>
<dbReference type="Gene3D" id="3.40.50.970">
    <property type="match status" value="1"/>
</dbReference>
<keyword evidence="2" id="KW-0560">Oxidoreductase</keyword>
<dbReference type="Proteomes" id="UP000313066">
    <property type="component" value="Unassembled WGS sequence"/>
</dbReference>
<dbReference type="PANTHER" id="PTHR11516">
    <property type="entry name" value="PYRUVATE DEHYDROGENASE E1 COMPONENT, ALPHA SUBUNIT BACTERIAL AND ORGANELLAR"/>
    <property type="match status" value="1"/>
</dbReference>
<dbReference type="InterPro" id="IPR001017">
    <property type="entry name" value="DH_E1"/>
</dbReference>